<feature type="region of interest" description="Disordered" evidence="1">
    <location>
        <begin position="340"/>
        <end position="362"/>
    </location>
</feature>
<dbReference type="InterPro" id="IPR027417">
    <property type="entry name" value="P-loop_NTPase"/>
</dbReference>
<dbReference type="CDD" id="cd02042">
    <property type="entry name" value="ParAB_family"/>
    <property type="match status" value="1"/>
</dbReference>
<gene>
    <name evidence="3" type="ORF">BECKDK2373C_GA0170839_1001107</name>
</gene>
<dbReference type="InterPro" id="IPR050678">
    <property type="entry name" value="DNA_Partitioning_ATPase"/>
</dbReference>
<dbReference type="AlphaFoldDB" id="A0A450RTZ7"/>
<dbReference type="SUPFAM" id="SSF52540">
    <property type="entry name" value="P-loop containing nucleoside triphosphate hydrolases"/>
    <property type="match status" value="1"/>
</dbReference>
<dbReference type="PANTHER" id="PTHR13696">
    <property type="entry name" value="P-LOOP CONTAINING NUCLEOSIDE TRIPHOSPHATE HYDROLASE"/>
    <property type="match status" value="1"/>
</dbReference>
<dbReference type="InterPro" id="IPR025669">
    <property type="entry name" value="AAA_dom"/>
</dbReference>
<dbReference type="EMBL" id="CAADEY010000001">
    <property type="protein sequence ID" value="VFJ42570.1"/>
    <property type="molecule type" value="Genomic_DNA"/>
</dbReference>
<sequence>MKSFVLFNNKGGVGKTTLTYNIVHMMSRLGRRVVVLDYDPQCNISSLFLEQEELFEIWEVKKTTGQTVAACIDLVRRGKGDVISPRLQSVADNLWLLPGHLFLSAFEQPLAEEWPKKTSSNNERALDVTLALDQLSNLAAETVDADFVIIDVGPSLGAINRSALLSCDAVIVPMAPDLFSLQGLDNVGATLKEWRKEWREVRKNWIQGRAPEAFPAHDFQPIGYLLQQHLARADRPVMGYAKWANLIPARYQEKMLSAQGYVNKGIRIEDDPNCIATIKHFSSIVPIAQMARKPLFDLKQADGVGGGQIKLVAECRRDFETLAEKIIDILDKMQEIPPCALPSKKDSKTSSSDTASSSLRCF</sequence>
<dbReference type="Pfam" id="PF13614">
    <property type="entry name" value="AAA_31"/>
    <property type="match status" value="1"/>
</dbReference>
<name>A0A450RTZ7_9GAMM</name>
<evidence type="ECO:0000313" key="3">
    <source>
        <dbReference type="EMBL" id="VFJ42570.1"/>
    </source>
</evidence>
<dbReference type="Gene3D" id="3.40.50.300">
    <property type="entry name" value="P-loop containing nucleotide triphosphate hydrolases"/>
    <property type="match status" value="1"/>
</dbReference>
<proteinExistence type="predicted"/>
<evidence type="ECO:0000259" key="2">
    <source>
        <dbReference type="Pfam" id="PF13614"/>
    </source>
</evidence>
<reference evidence="3" key="1">
    <citation type="submission" date="2019-02" db="EMBL/GenBank/DDBJ databases">
        <authorList>
            <person name="Gruber-Vodicka R. H."/>
            <person name="Seah K. B. B."/>
        </authorList>
    </citation>
    <scope>NUCLEOTIDE SEQUENCE</scope>
    <source>
        <strain evidence="3">BECK_DK161</strain>
    </source>
</reference>
<accession>A0A450RTZ7</accession>
<feature type="domain" description="AAA" evidence="2">
    <location>
        <begin position="2"/>
        <end position="198"/>
    </location>
</feature>
<organism evidence="3">
    <name type="scientific">Candidatus Kentrum sp. DK</name>
    <dbReference type="NCBI Taxonomy" id="2126562"/>
    <lineage>
        <taxon>Bacteria</taxon>
        <taxon>Pseudomonadati</taxon>
        <taxon>Pseudomonadota</taxon>
        <taxon>Gammaproteobacteria</taxon>
        <taxon>Candidatus Kentrum</taxon>
    </lineage>
</organism>
<evidence type="ECO:0000256" key="1">
    <source>
        <dbReference type="SAM" id="MobiDB-lite"/>
    </source>
</evidence>
<dbReference type="PANTHER" id="PTHR13696:SF99">
    <property type="entry name" value="COBYRINIC ACID AC-DIAMIDE SYNTHASE"/>
    <property type="match status" value="1"/>
</dbReference>
<protein>
    <submittedName>
        <fullName evidence="3">AAA domain-containing protein</fullName>
    </submittedName>
</protein>
<feature type="compositionally biased region" description="Low complexity" evidence="1">
    <location>
        <begin position="349"/>
        <end position="362"/>
    </location>
</feature>